<comment type="caution">
    <text evidence="1">The sequence shown here is derived from an EMBL/GenBank/DDBJ whole genome shotgun (WGS) entry which is preliminary data.</text>
</comment>
<evidence type="ECO:0000313" key="1">
    <source>
        <dbReference type="EMBL" id="KAL2732425.1"/>
    </source>
</evidence>
<reference evidence="1 2" key="1">
    <citation type="journal article" date="2024" name="Ann. Entomol. Soc. Am.">
        <title>Genomic analyses of the southern and eastern yellowjacket wasps (Hymenoptera: Vespidae) reveal evolutionary signatures of social life.</title>
        <authorList>
            <person name="Catto M.A."/>
            <person name="Caine P.B."/>
            <person name="Orr S.E."/>
            <person name="Hunt B.G."/>
            <person name="Goodisman M.A.D."/>
        </authorList>
    </citation>
    <scope>NUCLEOTIDE SEQUENCE [LARGE SCALE GENOMIC DNA]</scope>
    <source>
        <strain evidence="1">232</strain>
        <tissue evidence="1">Head and thorax</tissue>
    </source>
</reference>
<accession>A0ABD2BI35</accession>
<dbReference type="EMBL" id="JAYRBN010000075">
    <property type="protein sequence ID" value="KAL2732425.1"/>
    <property type="molecule type" value="Genomic_DNA"/>
</dbReference>
<protein>
    <submittedName>
        <fullName evidence="1">Uncharacterized protein</fullName>
    </submittedName>
</protein>
<gene>
    <name evidence="1" type="ORF">V1477_014666</name>
</gene>
<proteinExistence type="predicted"/>
<dbReference type="Proteomes" id="UP001607303">
    <property type="component" value="Unassembled WGS sequence"/>
</dbReference>
<organism evidence="1 2">
    <name type="scientific">Vespula maculifrons</name>
    <name type="common">Eastern yellow jacket</name>
    <name type="synonym">Wasp</name>
    <dbReference type="NCBI Taxonomy" id="7453"/>
    <lineage>
        <taxon>Eukaryota</taxon>
        <taxon>Metazoa</taxon>
        <taxon>Ecdysozoa</taxon>
        <taxon>Arthropoda</taxon>
        <taxon>Hexapoda</taxon>
        <taxon>Insecta</taxon>
        <taxon>Pterygota</taxon>
        <taxon>Neoptera</taxon>
        <taxon>Endopterygota</taxon>
        <taxon>Hymenoptera</taxon>
        <taxon>Apocrita</taxon>
        <taxon>Aculeata</taxon>
        <taxon>Vespoidea</taxon>
        <taxon>Vespidae</taxon>
        <taxon>Vespinae</taxon>
        <taxon>Vespula</taxon>
    </lineage>
</organism>
<sequence>MALAFGTKRIKVTNVLEHPVVDVLLLPKDFRHSREFMYHGEKQKVLTITFVRHFDYFCFTLILIEPNGLFLLEVKMEMLGYLLKLHRVACVIARLNFTLSDVINNSEYKRALLADVRTMVTLAILTTESELNVMEGPQKTRMECPSLSYTCIFVYKLWDNIEEKKKQLVKLDDKNDELKCYDANKVIRVKIGSFLNK</sequence>
<keyword evidence="2" id="KW-1185">Reference proteome</keyword>
<name>A0ABD2BI35_VESMC</name>
<evidence type="ECO:0000313" key="2">
    <source>
        <dbReference type="Proteomes" id="UP001607303"/>
    </source>
</evidence>
<dbReference type="AlphaFoldDB" id="A0ABD2BI35"/>